<dbReference type="EMBL" id="JALJOT010000002">
    <property type="protein sequence ID" value="KAK9917239.1"/>
    <property type="molecule type" value="Genomic_DNA"/>
</dbReference>
<keyword evidence="3" id="KW-1185">Reference proteome</keyword>
<evidence type="ECO:0000256" key="1">
    <source>
        <dbReference type="SAM" id="MobiDB-lite"/>
    </source>
</evidence>
<sequence>MSYFNPNWPQRRNGTGDLDDMEAILSSPGQIDGQRRATPTISVPVLGTYEKMTVAASLMGAVAGGAAAGPLGVSVGAKSGALMVAAGAGICGAAQHCYAHGLPVGSVGSSLADMSSGLLANKPEAPNDGLPTSFSASQQLTPRRSQDGGQA</sequence>
<feature type="compositionally biased region" description="Polar residues" evidence="1">
    <location>
        <begin position="130"/>
        <end position="151"/>
    </location>
</feature>
<accession>A0ABR2Z0X3</accession>
<feature type="region of interest" description="Disordered" evidence="1">
    <location>
        <begin position="117"/>
        <end position="151"/>
    </location>
</feature>
<reference evidence="2 3" key="1">
    <citation type="journal article" date="2024" name="Nat. Commun.">
        <title>Phylogenomics reveals the evolutionary origins of lichenization in chlorophyte algae.</title>
        <authorList>
            <person name="Puginier C."/>
            <person name="Libourel C."/>
            <person name="Otte J."/>
            <person name="Skaloud P."/>
            <person name="Haon M."/>
            <person name="Grisel S."/>
            <person name="Petersen M."/>
            <person name="Berrin J.G."/>
            <person name="Delaux P.M."/>
            <person name="Dal Grande F."/>
            <person name="Keller J."/>
        </authorList>
    </citation>
    <scope>NUCLEOTIDE SEQUENCE [LARGE SCALE GENOMIC DNA]</scope>
    <source>
        <strain evidence="2 3">SAG 216-7</strain>
    </source>
</reference>
<evidence type="ECO:0000313" key="3">
    <source>
        <dbReference type="Proteomes" id="UP001491310"/>
    </source>
</evidence>
<organism evidence="2 3">
    <name type="scientific">Coccomyxa subellipsoidea</name>
    <dbReference type="NCBI Taxonomy" id="248742"/>
    <lineage>
        <taxon>Eukaryota</taxon>
        <taxon>Viridiplantae</taxon>
        <taxon>Chlorophyta</taxon>
        <taxon>core chlorophytes</taxon>
        <taxon>Trebouxiophyceae</taxon>
        <taxon>Trebouxiophyceae incertae sedis</taxon>
        <taxon>Coccomyxaceae</taxon>
        <taxon>Coccomyxa</taxon>
    </lineage>
</organism>
<name>A0ABR2Z0X3_9CHLO</name>
<proteinExistence type="predicted"/>
<protein>
    <submittedName>
        <fullName evidence="2">Uncharacterized protein</fullName>
    </submittedName>
</protein>
<dbReference type="Proteomes" id="UP001491310">
    <property type="component" value="Unassembled WGS sequence"/>
</dbReference>
<comment type="caution">
    <text evidence="2">The sequence shown here is derived from an EMBL/GenBank/DDBJ whole genome shotgun (WGS) entry which is preliminary data.</text>
</comment>
<evidence type="ECO:0000313" key="2">
    <source>
        <dbReference type="EMBL" id="KAK9917239.1"/>
    </source>
</evidence>
<gene>
    <name evidence="2" type="ORF">WJX75_002197</name>
</gene>